<feature type="domain" description="UspA" evidence="1">
    <location>
        <begin position="150"/>
        <end position="299"/>
    </location>
</feature>
<dbReference type="InterPro" id="IPR035427">
    <property type="entry name" value="Tim10-like_dom_sf"/>
</dbReference>
<dbReference type="InterPro" id="IPR006016">
    <property type="entry name" value="UspA"/>
</dbReference>
<dbReference type="SUPFAM" id="SSF144122">
    <property type="entry name" value="Tim10-like"/>
    <property type="match status" value="1"/>
</dbReference>
<sequence>MGDASSSANLLKEQVPFLLFFNSSKQFHAVISVKATDLITSLIERVLSFLHSLFIPFHAFALCASPSVPSWTKYHISIRIQDFRNLVKLERELEFRIDLFSGLVKTCFNKCIDRRYKETELYIGENSCIDRCTAKYVQRKKQVKTMAGDRKIGVALDFSKSSKRALEWAIDNLLGQGETFVVLHVRHPKSSSTADLSSDSALIPLAEFREPEVLKRYHLETDIEVLDALDTAARQKEAKIVLKLYTGDAREKLCEAVEELKLDSLVIGCRGLGMIQRILLGSVSSHVVMHAACPVTVVK</sequence>
<protein>
    <recommendedName>
        <fullName evidence="5">UspA domain-containing protein</fullName>
    </recommendedName>
</protein>
<dbReference type="InterPro" id="IPR006015">
    <property type="entry name" value="Universal_stress_UspA"/>
</dbReference>
<dbReference type="PANTHER" id="PTHR46100">
    <property type="entry name" value="IMP2'P"/>
    <property type="match status" value="1"/>
</dbReference>
<evidence type="ECO:0000313" key="4">
    <source>
        <dbReference type="Proteomes" id="UP000734854"/>
    </source>
</evidence>
<gene>
    <name evidence="3" type="ORF">ZIOFF_052133</name>
</gene>
<evidence type="ECO:0000313" key="3">
    <source>
        <dbReference type="EMBL" id="KAG6490818.1"/>
    </source>
</evidence>
<dbReference type="InterPro" id="IPR004217">
    <property type="entry name" value="Tim10-like"/>
</dbReference>
<dbReference type="PANTHER" id="PTHR46100:SF2">
    <property type="entry name" value="OS05G0453700 PROTEIN"/>
    <property type="match status" value="1"/>
</dbReference>
<organism evidence="3 4">
    <name type="scientific">Zingiber officinale</name>
    <name type="common">Ginger</name>
    <name type="synonym">Amomum zingiber</name>
    <dbReference type="NCBI Taxonomy" id="94328"/>
    <lineage>
        <taxon>Eukaryota</taxon>
        <taxon>Viridiplantae</taxon>
        <taxon>Streptophyta</taxon>
        <taxon>Embryophyta</taxon>
        <taxon>Tracheophyta</taxon>
        <taxon>Spermatophyta</taxon>
        <taxon>Magnoliopsida</taxon>
        <taxon>Liliopsida</taxon>
        <taxon>Zingiberales</taxon>
        <taxon>Zingiberaceae</taxon>
        <taxon>Zingiber</taxon>
    </lineage>
</organism>
<dbReference type="Gene3D" id="1.10.287.810">
    <property type="entry name" value="Mitochondrial import inner membrane translocase subunit tim13 like domains"/>
    <property type="match status" value="1"/>
</dbReference>
<keyword evidence="4" id="KW-1185">Reference proteome</keyword>
<evidence type="ECO:0000259" key="1">
    <source>
        <dbReference type="Pfam" id="PF00582"/>
    </source>
</evidence>
<accession>A0A8J5KV67</accession>
<evidence type="ECO:0000259" key="2">
    <source>
        <dbReference type="Pfam" id="PF02953"/>
    </source>
</evidence>
<evidence type="ECO:0008006" key="5">
    <source>
        <dbReference type="Google" id="ProtNLM"/>
    </source>
</evidence>
<comment type="caution">
    <text evidence="3">The sequence shown here is derived from an EMBL/GenBank/DDBJ whole genome shotgun (WGS) entry which is preliminary data.</text>
</comment>
<dbReference type="Pfam" id="PF02953">
    <property type="entry name" value="zf-Tim10_DDP"/>
    <property type="match status" value="1"/>
</dbReference>
<dbReference type="Proteomes" id="UP000734854">
    <property type="component" value="Unassembled WGS sequence"/>
</dbReference>
<feature type="domain" description="Tim10-like" evidence="2">
    <location>
        <begin position="90"/>
        <end position="141"/>
    </location>
</feature>
<name>A0A8J5KV67_ZINOF</name>
<dbReference type="CDD" id="cd23659">
    <property type="entry name" value="USP_At3g01520-like"/>
    <property type="match status" value="1"/>
</dbReference>
<dbReference type="EMBL" id="JACMSC010000014">
    <property type="protein sequence ID" value="KAG6490818.1"/>
    <property type="molecule type" value="Genomic_DNA"/>
</dbReference>
<dbReference type="SUPFAM" id="SSF52402">
    <property type="entry name" value="Adenine nucleotide alpha hydrolases-like"/>
    <property type="match status" value="1"/>
</dbReference>
<dbReference type="InterPro" id="IPR014729">
    <property type="entry name" value="Rossmann-like_a/b/a_fold"/>
</dbReference>
<reference evidence="3 4" key="1">
    <citation type="submission" date="2020-08" db="EMBL/GenBank/DDBJ databases">
        <title>Plant Genome Project.</title>
        <authorList>
            <person name="Zhang R.-G."/>
        </authorList>
    </citation>
    <scope>NUCLEOTIDE SEQUENCE [LARGE SCALE GENOMIC DNA]</scope>
    <source>
        <tissue evidence="3">Rhizome</tissue>
    </source>
</reference>
<dbReference type="AlphaFoldDB" id="A0A8J5KV67"/>
<dbReference type="PRINTS" id="PR01438">
    <property type="entry name" value="UNVRSLSTRESS"/>
</dbReference>
<dbReference type="Pfam" id="PF00582">
    <property type="entry name" value="Usp"/>
    <property type="match status" value="1"/>
</dbReference>
<dbReference type="Gene3D" id="3.40.50.620">
    <property type="entry name" value="HUPs"/>
    <property type="match status" value="1"/>
</dbReference>
<proteinExistence type="predicted"/>